<dbReference type="GO" id="GO:0019825">
    <property type="term" value="F:oxygen binding"/>
    <property type="evidence" value="ECO:0007669"/>
    <property type="project" value="InterPro"/>
</dbReference>
<dbReference type="EMBL" id="JACVXA010000012">
    <property type="protein sequence ID" value="MBE3637836.1"/>
    <property type="molecule type" value="Genomic_DNA"/>
</dbReference>
<dbReference type="Gene3D" id="1.10.490.10">
    <property type="entry name" value="Globins"/>
    <property type="match status" value="1"/>
</dbReference>
<dbReference type="AlphaFoldDB" id="A0A8J6YXP6"/>
<keyword evidence="2" id="KW-1185">Reference proteome</keyword>
<evidence type="ECO:0000313" key="1">
    <source>
        <dbReference type="EMBL" id="MBE3637836.1"/>
    </source>
</evidence>
<organism evidence="1 2">
    <name type="scientific">Mangrovicoccus algicola</name>
    <dbReference type="NCBI Taxonomy" id="2771008"/>
    <lineage>
        <taxon>Bacteria</taxon>
        <taxon>Pseudomonadati</taxon>
        <taxon>Pseudomonadota</taxon>
        <taxon>Alphaproteobacteria</taxon>
        <taxon>Rhodobacterales</taxon>
        <taxon>Paracoccaceae</taxon>
        <taxon>Mangrovicoccus</taxon>
    </lineage>
</organism>
<gene>
    <name evidence="1" type="ORF">ICN82_06430</name>
</gene>
<accession>A0A8J6YXP6</accession>
<dbReference type="InterPro" id="IPR009050">
    <property type="entry name" value="Globin-like_sf"/>
</dbReference>
<dbReference type="RefSeq" id="WP_193180886.1">
    <property type="nucleotide sequence ID" value="NZ_JACVXA010000012.1"/>
</dbReference>
<dbReference type="Proteomes" id="UP000609121">
    <property type="component" value="Unassembled WGS sequence"/>
</dbReference>
<sequence length="140" mass="15219">MPADAAQHPLQSDQIDRLVAVFYARLRQDPQLGPVFAAAIGPDAACWRRHEAWIAGFWRKATGLDRSAYEGNPQQVHSANPDIAPGHFDIWLSHFRAAAEEVLAPEQAAAIHAMATRIGRGMRIGVQAARQPQGAPPVLS</sequence>
<dbReference type="InterPro" id="IPR012292">
    <property type="entry name" value="Globin/Proto"/>
</dbReference>
<reference evidence="1" key="1">
    <citation type="submission" date="2020-09" db="EMBL/GenBank/DDBJ databases">
        <title>A novel bacterium of genus Mangrovicoccus, isolated from South China Sea.</title>
        <authorList>
            <person name="Huang H."/>
            <person name="Mo K."/>
            <person name="Hu Y."/>
        </authorList>
    </citation>
    <scope>NUCLEOTIDE SEQUENCE</scope>
    <source>
        <strain evidence="1">HB182678</strain>
    </source>
</reference>
<dbReference type="SUPFAM" id="SSF46458">
    <property type="entry name" value="Globin-like"/>
    <property type="match status" value="1"/>
</dbReference>
<proteinExistence type="predicted"/>
<dbReference type="CDD" id="cd08916">
    <property type="entry name" value="TrHb3_P"/>
    <property type="match status" value="1"/>
</dbReference>
<evidence type="ECO:0000313" key="2">
    <source>
        <dbReference type="Proteomes" id="UP000609121"/>
    </source>
</evidence>
<name>A0A8J6YXP6_9RHOB</name>
<dbReference type="GO" id="GO:0020037">
    <property type="term" value="F:heme binding"/>
    <property type="evidence" value="ECO:0007669"/>
    <property type="project" value="InterPro"/>
</dbReference>
<protein>
    <submittedName>
        <fullName evidence="1">Group III truncated hemoglobin</fullName>
    </submittedName>
</protein>
<comment type="caution">
    <text evidence="1">The sequence shown here is derived from an EMBL/GenBank/DDBJ whole genome shotgun (WGS) entry which is preliminary data.</text>
</comment>